<dbReference type="AlphaFoldDB" id="A0AAD7LG30"/>
<proteinExistence type="predicted"/>
<dbReference type="Proteomes" id="UP001163823">
    <property type="component" value="Chromosome 9"/>
</dbReference>
<keyword evidence="4" id="KW-1185">Reference proteome</keyword>
<evidence type="ECO:0000313" key="4">
    <source>
        <dbReference type="Proteomes" id="UP001163823"/>
    </source>
</evidence>
<dbReference type="KEGG" id="qsa:O6P43_023115"/>
<evidence type="ECO:0000313" key="3">
    <source>
        <dbReference type="EMBL" id="KAJ7956716.1"/>
    </source>
</evidence>
<dbReference type="PROSITE" id="PS51485">
    <property type="entry name" value="PHYTOCYANIN"/>
    <property type="match status" value="1"/>
</dbReference>
<dbReference type="InterPro" id="IPR008972">
    <property type="entry name" value="Cupredoxin"/>
</dbReference>
<evidence type="ECO:0000256" key="1">
    <source>
        <dbReference type="SAM" id="SignalP"/>
    </source>
</evidence>
<feature type="chain" id="PRO_5042243626" evidence="1">
    <location>
        <begin position="20"/>
        <end position="165"/>
    </location>
</feature>
<evidence type="ECO:0000259" key="2">
    <source>
        <dbReference type="PROSITE" id="PS51485"/>
    </source>
</evidence>
<accession>A0AAD7LG30</accession>
<feature type="signal peptide" evidence="1">
    <location>
        <begin position="1"/>
        <end position="19"/>
    </location>
</feature>
<dbReference type="Gene3D" id="2.60.40.420">
    <property type="entry name" value="Cupredoxins - blue copper proteins"/>
    <property type="match status" value="1"/>
</dbReference>
<dbReference type="InterPro" id="IPR003245">
    <property type="entry name" value="Phytocyanin_dom"/>
</dbReference>
<dbReference type="EMBL" id="JARAOO010000009">
    <property type="protein sequence ID" value="KAJ7956716.1"/>
    <property type="molecule type" value="Genomic_DNA"/>
</dbReference>
<protein>
    <submittedName>
        <fullName evidence="3">Cucumber peeling cupredoxin-like</fullName>
    </submittedName>
</protein>
<gene>
    <name evidence="3" type="ORF">O6P43_023115</name>
</gene>
<reference evidence="3" key="1">
    <citation type="journal article" date="2023" name="Science">
        <title>Elucidation of the pathway for biosynthesis of saponin adjuvants from the soapbark tree.</title>
        <authorList>
            <person name="Reed J."/>
            <person name="Orme A."/>
            <person name="El-Demerdash A."/>
            <person name="Owen C."/>
            <person name="Martin L.B.B."/>
            <person name="Misra R.C."/>
            <person name="Kikuchi S."/>
            <person name="Rejzek M."/>
            <person name="Martin A.C."/>
            <person name="Harkess A."/>
            <person name="Leebens-Mack J."/>
            <person name="Louveau T."/>
            <person name="Stephenson M.J."/>
            <person name="Osbourn A."/>
        </authorList>
    </citation>
    <scope>NUCLEOTIDE SEQUENCE</scope>
    <source>
        <strain evidence="3">S10</strain>
    </source>
</reference>
<comment type="caution">
    <text evidence="3">The sequence shown here is derived from an EMBL/GenBank/DDBJ whole genome shotgun (WGS) entry which is preliminary data.</text>
</comment>
<feature type="domain" description="Phytocyanin" evidence="2">
    <location>
        <begin position="1"/>
        <end position="95"/>
    </location>
</feature>
<name>A0AAD7LG30_QUISA</name>
<dbReference type="Pfam" id="PF02298">
    <property type="entry name" value="Cu_bind_like"/>
    <property type="match status" value="1"/>
</dbReference>
<dbReference type="SUPFAM" id="SSF49503">
    <property type="entry name" value="Cupredoxins"/>
    <property type="match status" value="1"/>
</dbReference>
<keyword evidence="1" id="KW-0732">Signal</keyword>
<sequence length="165" mass="17485">MSVAIRVSLVLLLVAAVLGLMVPQEAEAFGYAFGQHDFAEVTKDSNEVCNATEPIRLGTIGWINYSLDNPGDYYFICTFLYQCVRGQKLAIHVPPPPGSQSPLIATALPPVLNVVIDASPPGPQSTPIVAVLPPVLNVVIAASPPSPPPLPGTQAAPIERCFLLY</sequence>
<dbReference type="GO" id="GO:0009055">
    <property type="term" value="F:electron transfer activity"/>
    <property type="evidence" value="ECO:0007669"/>
    <property type="project" value="InterPro"/>
</dbReference>
<organism evidence="3 4">
    <name type="scientific">Quillaja saponaria</name>
    <name type="common">Soap bark tree</name>
    <dbReference type="NCBI Taxonomy" id="32244"/>
    <lineage>
        <taxon>Eukaryota</taxon>
        <taxon>Viridiplantae</taxon>
        <taxon>Streptophyta</taxon>
        <taxon>Embryophyta</taxon>
        <taxon>Tracheophyta</taxon>
        <taxon>Spermatophyta</taxon>
        <taxon>Magnoliopsida</taxon>
        <taxon>eudicotyledons</taxon>
        <taxon>Gunneridae</taxon>
        <taxon>Pentapetalae</taxon>
        <taxon>rosids</taxon>
        <taxon>fabids</taxon>
        <taxon>Fabales</taxon>
        <taxon>Quillajaceae</taxon>
        <taxon>Quillaja</taxon>
    </lineage>
</organism>